<dbReference type="GO" id="GO:0007157">
    <property type="term" value="P:heterophilic cell-cell adhesion via plasma membrane cell adhesion molecules"/>
    <property type="evidence" value="ECO:0007669"/>
    <property type="project" value="UniProtKB-ARBA"/>
</dbReference>
<evidence type="ECO:0000256" key="4">
    <source>
        <dbReference type="ARBA" id="ARBA00022729"/>
    </source>
</evidence>
<dbReference type="GO" id="GO:0007229">
    <property type="term" value="P:integrin-mediated signaling pathway"/>
    <property type="evidence" value="ECO:0007669"/>
    <property type="project" value="UniProtKB-KW"/>
</dbReference>
<comment type="subcellular location">
    <subcellularLocation>
        <location evidence="1 13">Membrane</location>
        <topology evidence="1 13">Single-pass type I membrane protein</topology>
    </subcellularLocation>
</comment>
<evidence type="ECO:0000256" key="12">
    <source>
        <dbReference type="PROSITE-ProRule" id="PRU00803"/>
    </source>
</evidence>
<protein>
    <recommendedName>
        <fullName evidence="20">Integrin alpha-2 domain-containing protein</fullName>
    </recommendedName>
</protein>
<dbReference type="PROSITE" id="PS00242">
    <property type="entry name" value="INTEGRIN_ALPHA"/>
    <property type="match status" value="1"/>
</dbReference>
<name>A0AAG5DMZ5_ANOAO</name>
<evidence type="ECO:0000256" key="11">
    <source>
        <dbReference type="ARBA" id="ARBA00023180"/>
    </source>
</evidence>
<dbReference type="Gene3D" id="2.60.40.1460">
    <property type="entry name" value="Integrin domains. Chain A, domain 2"/>
    <property type="match status" value="1"/>
</dbReference>
<keyword evidence="6 13" id="KW-0130">Cell adhesion</keyword>
<evidence type="ECO:0000256" key="10">
    <source>
        <dbReference type="ARBA" id="ARBA00023170"/>
    </source>
</evidence>
<feature type="domain" description="Integrin alpha second immunoglobulin-like" evidence="16">
    <location>
        <begin position="711"/>
        <end position="841"/>
    </location>
</feature>
<dbReference type="GO" id="GO:0008305">
    <property type="term" value="C:integrin complex"/>
    <property type="evidence" value="ECO:0007669"/>
    <property type="project" value="InterPro"/>
</dbReference>
<dbReference type="Gene3D" id="2.130.10.130">
    <property type="entry name" value="Integrin alpha, N-terminal"/>
    <property type="match status" value="1"/>
</dbReference>
<feature type="domain" description="Integrin alpha third immunoglobulin-like" evidence="17">
    <location>
        <begin position="862"/>
        <end position="956"/>
    </location>
</feature>
<dbReference type="Gene3D" id="1.20.5.930">
    <property type="entry name" value="Bicelle-embedded integrin alpha(iib) transmembrane segment"/>
    <property type="match status" value="1"/>
</dbReference>
<feature type="compositionally biased region" description="Acidic residues" evidence="14">
    <location>
        <begin position="1323"/>
        <end position="1337"/>
    </location>
</feature>
<dbReference type="GO" id="GO:0005178">
    <property type="term" value="F:integrin binding"/>
    <property type="evidence" value="ECO:0007669"/>
    <property type="project" value="TreeGrafter"/>
</dbReference>
<sequence>MGPSRFMEEPFIPSVTYTYGCCRFRARTTDRCCFCRSHSLRSKLDPSVFVARRERTMGNKITHRAGRVRLLQLATVVGLLLWAGQYLSATAFNLDTINFILQEGEPNSMFGFSVALHREQNKSWVIVGAPTANTTQPDVIEGGAVYRCDIYEDHRCYLVPFDTKGNNFNDQNEQIDTKSNQWFGATVASAGIDGPLVACAPRYVFHQLQPRKAERVEPVGTCHIAKNNMREFQEFSPCRTAYWGYHRQGSCQAGFSAALTNDGTRVFIGAPGSYYWQGQMYSINTDVVFPYKPPRYGHFGEGGQIYSFTLNNPKDKVYKTLEDKKDEDDSYLGYSATTGDFDGDGTQGVAVGKPRGAGLLGKVLLYSWNMTNQQNITGEQIGAYFGYSLASVDVDGDRLEDLIIGAPMHTEPNNEGKYETGRVYIMYQGADRAGKFRDLETRDGTNSRARFGLAVCSLADLNLDGYGDFAVGAPYDGSSGRGAVYVFYGSRDGPLPKASQVIQAEEMAGVTRLTTFGFSLSGGIDLDGNRYPDLVVGAYESDKALVFKARPVAAMEASTLFEAENKLISLDERNCTVARTPKPVPCTVVNSCLKYNGINVPPMLDIEISWTLDARQQRSPRMFFLSEEGRNTRIQSMRLYRGKLECRSERVYIADAIRDKITPLEVEMTYRLLESAGALSRQRRPRANIEPVLDANRGTVQRDAINIQKNCGPDNVCVPDLHMEIRSVDNYLLGSNNLLSVEVFIINQDEDAFEAGFYMVVPPGLDFRRVDRLGEVKDVPVLCTAPSTATNKTLKCDIGNPLSRDKVVNFKVILAPSLAAGSMGSSYDFYMEANSTNPEGTGRTHDNVLRKSIGILVQTDLAMSGVSLPSEFLYNYTEYKPLSEATNERELGHQVVNIYEIRNEGPSTIDEAEFYVLWPHETIDGVPLMYLLNQPETHGNIQCQPTEYVNPLNVAIDGVLARKSFLDKVGVSGTSFSSTAGSRTAKINSVASGAGVAGSASYLSAGHSTSASTGRSQGASETRFASSSSSFSSSSSSMGIASEGAQIQRVSSESGERRYQTEGRSEFGGAMVNNANSRQGALSHRADEVGVGNRMHHHDAASSAGSTFHVDSSISGKGTGASGGAAGAAHYASSGALNGSTSSAVVYYVSKNRTTYQGEDGRVHVSESSEYHNKNLGIGAREHASGSLDPNTATRYNQGQSPLNGGDSSSATSGSSTRRRMYSLQDGDKSRSPSGTLVTDFLDVGTMHGGATNDHGRLENKFKNEYSRNTLQQHSASGGTTASSSAASFHATSGSSSLVHGHYSKEEVESATFSSNAYNGIADENEDEDYDTYDNSDDGGFVDTEMRVDHHQQQQQTRDSTFPPGYGLSHLKQAQLNQGHENVEQRFKYYQRFDRQRRQADPDQAPDLDRALEEALKCHATRCAIIHCVAGPIGNKDVAFVALRTRVVAHTLHQLSSSTPLHFSTMIVARVTKLPYIGQPKEKPIKTHEIQVLATPEPTVKPDVVPLWIVVLAACAGALILLLLIYLLSKCGFFERNRPTDSSERQPLNRNGNYHGDEHL</sequence>
<dbReference type="SMART" id="SM00191">
    <property type="entry name" value="Int_alpha"/>
    <property type="match status" value="6"/>
</dbReference>
<dbReference type="PANTHER" id="PTHR23220">
    <property type="entry name" value="INTEGRIN ALPHA"/>
    <property type="match status" value="1"/>
</dbReference>
<dbReference type="SUPFAM" id="SSF69179">
    <property type="entry name" value="Integrin domains"/>
    <property type="match status" value="3"/>
</dbReference>
<dbReference type="PRINTS" id="PR01185">
    <property type="entry name" value="INTEGRINA"/>
</dbReference>
<dbReference type="Pfam" id="PF20806">
    <property type="entry name" value="Integrin_A_Ig_3"/>
    <property type="match status" value="2"/>
</dbReference>
<feature type="region of interest" description="Disordered" evidence="14">
    <location>
        <begin position="1004"/>
        <end position="1072"/>
    </location>
</feature>
<feature type="domain" description="Integrin alpha first immunoglubulin-like" evidence="15">
    <location>
        <begin position="549"/>
        <end position="710"/>
    </location>
</feature>
<dbReference type="Pfam" id="PF01839">
    <property type="entry name" value="FG-GAP"/>
    <property type="match status" value="2"/>
</dbReference>
<evidence type="ECO:0000313" key="18">
    <source>
        <dbReference type="EnsemblMetazoa" id="ENSAATROPP012662"/>
    </source>
</evidence>
<keyword evidence="5" id="KW-0677">Repeat</keyword>
<dbReference type="InterPro" id="IPR013649">
    <property type="entry name" value="Integrin_alpha_Ig-like_1"/>
</dbReference>
<dbReference type="InterPro" id="IPR013519">
    <property type="entry name" value="Int_alpha_beta-p"/>
</dbReference>
<dbReference type="Gene3D" id="2.60.40.1530">
    <property type="entry name" value="ntegrin, alpha v. Chain A, domain 4"/>
    <property type="match status" value="2"/>
</dbReference>
<feature type="compositionally biased region" description="Low complexity" evidence="14">
    <location>
        <begin position="1275"/>
        <end position="1297"/>
    </location>
</feature>
<evidence type="ECO:0000256" key="5">
    <source>
        <dbReference type="ARBA" id="ARBA00022737"/>
    </source>
</evidence>
<dbReference type="Gene3D" id="2.60.40.1510">
    <property type="entry name" value="ntegrin, alpha v. Chain A, domain 3"/>
    <property type="match status" value="1"/>
</dbReference>
<dbReference type="PROSITE" id="PS51470">
    <property type="entry name" value="FG_GAP"/>
    <property type="match status" value="6"/>
</dbReference>
<feature type="region of interest" description="Disordered" evidence="14">
    <location>
        <begin position="1537"/>
        <end position="1560"/>
    </location>
</feature>
<evidence type="ECO:0000259" key="15">
    <source>
        <dbReference type="Pfam" id="PF08441"/>
    </source>
</evidence>
<dbReference type="InterPro" id="IPR048286">
    <property type="entry name" value="Integrin_alpha_Ig-like_3"/>
</dbReference>
<organism evidence="18 19">
    <name type="scientific">Anopheles atroparvus</name>
    <name type="common">European mosquito</name>
    <dbReference type="NCBI Taxonomy" id="41427"/>
    <lineage>
        <taxon>Eukaryota</taxon>
        <taxon>Metazoa</taxon>
        <taxon>Ecdysozoa</taxon>
        <taxon>Arthropoda</taxon>
        <taxon>Hexapoda</taxon>
        <taxon>Insecta</taxon>
        <taxon>Pterygota</taxon>
        <taxon>Neoptera</taxon>
        <taxon>Endopterygota</taxon>
        <taxon>Diptera</taxon>
        <taxon>Nematocera</taxon>
        <taxon>Culicoidea</taxon>
        <taxon>Culicidae</taxon>
        <taxon>Anophelinae</taxon>
        <taxon>Anopheles</taxon>
    </lineage>
</organism>
<dbReference type="InterPro" id="IPR018184">
    <property type="entry name" value="Integrin_alpha_C_CS"/>
</dbReference>
<reference evidence="18" key="1">
    <citation type="submission" date="2024-04" db="UniProtKB">
        <authorList>
            <consortium name="EnsemblMetazoa"/>
        </authorList>
    </citation>
    <scope>IDENTIFICATION</scope>
    <source>
        <strain evidence="18">EBRO</strain>
    </source>
</reference>
<dbReference type="GO" id="GO:0048513">
    <property type="term" value="P:animal organ development"/>
    <property type="evidence" value="ECO:0007669"/>
    <property type="project" value="UniProtKB-ARBA"/>
</dbReference>
<feature type="transmembrane region" description="Helical" evidence="13">
    <location>
        <begin position="1505"/>
        <end position="1528"/>
    </location>
</feature>
<feature type="repeat" description="FG-GAP" evidence="12">
    <location>
        <begin position="239"/>
        <end position="292"/>
    </location>
</feature>
<feature type="region of interest" description="Disordered" evidence="14">
    <location>
        <begin position="1181"/>
        <end position="1237"/>
    </location>
</feature>
<evidence type="ECO:0000256" key="13">
    <source>
        <dbReference type="RuleBase" id="RU003762"/>
    </source>
</evidence>
<dbReference type="InterPro" id="IPR000413">
    <property type="entry name" value="Integrin_alpha"/>
</dbReference>
<evidence type="ECO:0000256" key="2">
    <source>
        <dbReference type="ARBA" id="ARBA00008054"/>
    </source>
</evidence>
<keyword evidence="9 13" id="KW-0472">Membrane</keyword>
<evidence type="ECO:0000256" key="14">
    <source>
        <dbReference type="SAM" id="MobiDB-lite"/>
    </source>
</evidence>
<keyword evidence="8 13" id="KW-0401">Integrin</keyword>
<feature type="repeat" description="FG-GAP" evidence="12">
    <location>
        <begin position="96"/>
        <end position="157"/>
    </location>
</feature>
<dbReference type="Pfam" id="PF20805">
    <property type="entry name" value="Integrin_A_Ig_2"/>
    <property type="match status" value="1"/>
</dbReference>
<dbReference type="InterPro" id="IPR028994">
    <property type="entry name" value="Integrin_alpha_N"/>
</dbReference>
<evidence type="ECO:0000256" key="3">
    <source>
        <dbReference type="ARBA" id="ARBA00022692"/>
    </source>
</evidence>
<evidence type="ECO:0000313" key="19">
    <source>
        <dbReference type="Proteomes" id="UP000075880"/>
    </source>
</evidence>
<dbReference type="EnsemblMetazoa" id="ENSAATROPT013902">
    <property type="protein sequence ID" value="ENSAATROPP012662"/>
    <property type="gene ID" value="ENSAATROPG011280"/>
</dbReference>
<evidence type="ECO:0000259" key="17">
    <source>
        <dbReference type="Pfam" id="PF20806"/>
    </source>
</evidence>
<evidence type="ECO:0000259" key="16">
    <source>
        <dbReference type="Pfam" id="PF20805"/>
    </source>
</evidence>
<dbReference type="GO" id="GO:0033627">
    <property type="term" value="P:cell adhesion mediated by integrin"/>
    <property type="evidence" value="ECO:0007669"/>
    <property type="project" value="TreeGrafter"/>
</dbReference>
<feature type="compositionally biased region" description="Polar residues" evidence="14">
    <location>
        <begin position="1007"/>
        <end position="1025"/>
    </location>
</feature>
<feature type="compositionally biased region" description="Low complexity" evidence="14">
    <location>
        <begin position="1205"/>
        <end position="1216"/>
    </location>
</feature>
<proteinExistence type="inferred from homology"/>
<evidence type="ECO:0008006" key="20">
    <source>
        <dbReference type="Google" id="ProtNLM"/>
    </source>
</evidence>
<dbReference type="Proteomes" id="UP000075880">
    <property type="component" value="Unassembled WGS sequence"/>
</dbReference>
<evidence type="ECO:0000256" key="8">
    <source>
        <dbReference type="ARBA" id="ARBA00023037"/>
    </source>
</evidence>
<evidence type="ECO:0000256" key="9">
    <source>
        <dbReference type="ARBA" id="ARBA00023136"/>
    </source>
</evidence>
<feature type="repeat" description="FG-GAP" evidence="12">
    <location>
        <begin position="437"/>
        <end position="496"/>
    </location>
</feature>
<comment type="similarity">
    <text evidence="2 13">Belongs to the integrin alpha chain family.</text>
</comment>
<dbReference type="GO" id="GO:0009897">
    <property type="term" value="C:external side of plasma membrane"/>
    <property type="evidence" value="ECO:0007669"/>
    <property type="project" value="TreeGrafter"/>
</dbReference>
<feature type="compositionally biased region" description="Polar residues" evidence="14">
    <location>
        <begin position="1188"/>
        <end position="1203"/>
    </location>
</feature>
<dbReference type="InterPro" id="IPR032695">
    <property type="entry name" value="Integrin_dom_sf"/>
</dbReference>
<feature type="compositionally biased region" description="Low complexity" evidence="14">
    <location>
        <begin position="1026"/>
        <end position="1037"/>
    </location>
</feature>
<dbReference type="GO" id="GO:0007160">
    <property type="term" value="P:cell-matrix adhesion"/>
    <property type="evidence" value="ECO:0007669"/>
    <property type="project" value="TreeGrafter"/>
</dbReference>
<feature type="region of interest" description="Disordered" evidence="14">
    <location>
        <begin position="1322"/>
        <end position="1369"/>
    </location>
</feature>
<feature type="domain" description="Integrin alpha third immunoglobulin-like" evidence="17">
    <location>
        <begin position="1375"/>
        <end position="1496"/>
    </location>
</feature>
<dbReference type="Pfam" id="PF08441">
    <property type="entry name" value="Integrin_A_Ig_1"/>
    <property type="match status" value="1"/>
</dbReference>
<feature type="region of interest" description="Disordered" evidence="14">
    <location>
        <begin position="1271"/>
        <end position="1298"/>
    </location>
</feature>
<keyword evidence="10 13" id="KW-0675">Receptor</keyword>
<feature type="repeat" description="FG-GAP" evidence="12">
    <location>
        <begin position="319"/>
        <end position="370"/>
    </location>
</feature>
<keyword evidence="4" id="KW-0732">Signal</keyword>
<accession>A0AAG5DMZ5</accession>
<evidence type="ECO:0000256" key="1">
    <source>
        <dbReference type="ARBA" id="ARBA00004479"/>
    </source>
</evidence>
<evidence type="ECO:0000256" key="6">
    <source>
        <dbReference type="ARBA" id="ARBA00022889"/>
    </source>
</evidence>
<dbReference type="PANTHER" id="PTHR23220:SF133">
    <property type="entry name" value="INTEGRIN ALPHA-PS2"/>
    <property type="match status" value="1"/>
</dbReference>
<keyword evidence="3 13" id="KW-0812">Transmembrane</keyword>
<dbReference type="InterPro" id="IPR013517">
    <property type="entry name" value="FG-GAP"/>
</dbReference>
<keyword evidence="19" id="KW-1185">Reference proteome</keyword>
<feature type="compositionally biased region" description="Basic and acidic residues" evidence="14">
    <location>
        <begin position="1054"/>
        <end position="1065"/>
    </location>
</feature>
<evidence type="ECO:0000256" key="7">
    <source>
        <dbReference type="ARBA" id="ARBA00022989"/>
    </source>
</evidence>
<dbReference type="SUPFAM" id="SSF69318">
    <property type="entry name" value="Integrin alpha N-terminal domain"/>
    <property type="match status" value="1"/>
</dbReference>
<feature type="repeat" description="FG-GAP" evidence="12">
    <location>
        <begin position="500"/>
        <end position="564"/>
    </location>
</feature>
<dbReference type="InterPro" id="IPR048285">
    <property type="entry name" value="Integrin_alpha_Ig-like_2"/>
</dbReference>
<keyword evidence="7 13" id="KW-1133">Transmembrane helix</keyword>
<feature type="repeat" description="FG-GAP" evidence="12">
    <location>
        <begin position="371"/>
        <end position="435"/>
    </location>
</feature>
<keyword evidence="11" id="KW-0325">Glycoprotein</keyword>